<protein>
    <recommendedName>
        <fullName evidence="2">Sulfotransferase domain-containing protein</fullName>
    </recommendedName>
</protein>
<evidence type="ECO:0000313" key="4">
    <source>
        <dbReference type="Proteomes" id="UP000178065"/>
    </source>
</evidence>
<proteinExistence type="predicted"/>
<evidence type="ECO:0000259" key="2">
    <source>
        <dbReference type="Pfam" id="PF00685"/>
    </source>
</evidence>
<evidence type="ECO:0000313" key="3">
    <source>
        <dbReference type="EMBL" id="OHA65757.1"/>
    </source>
</evidence>
<keyword evidence="1" id="KW-0175">Coiled coil</keyword>
<comment type="caution">
    <text evidence="3">The sequence shown here is derived from an EMBL/GenBank/DDBJ whole genome shotgun (WGS) entry which is preliminary data.</text>
</comment>
<dbReference type="AlphaFoldDB" id="A0A1G2QZ69"/>
<name>A0A1G2QZ69_9BACT</name>
<dbReference type="Gene3D" id="3.40.50.300">
    <property type="entry name" value="P-loop containing nucleotide triphosphate hydrolases"/>
    <property type="match status" value="1"/>
</dbReference>
<dbReference type="STRING" id="1802448.A2672_03290"/>
<dbReference type="InterPro" id="IPR027417">
    <property type="entry name" value="P-loop_NTPase"/>
</dbReference>
<dbReference type="EMBL" id="MHTT01000011">
    <property type="protein sequence ID" value="OHA65757.1"/>
    <property type="molecule type" value="Genomic_DNA"/>
</dbReference>
<gene>
    <name evidence="3" type="ORF">A2672_03290</name>
</gene>
<accession>A0A1G2QZ69</accession>
<feature type="domain" description="Sulfotransferase" evidence="2">
    <location>
        <begin position="16"/>
        <end position="230"/>
    </location>
</feature>
<evidence type="ECO:0000256" key="1">
    <source>
        <dbReference type="SAM" id="Coils"/>
    </source>
</evidence>
<organism evidence="3 4">
    <name type="scientific">Candidatus Wildermuthbacteria bacterium RIFCSPHIGHO2_01_FULL_49_22b</name>
    <dbReference type="NCBI Taxonomy" id="1802448"/>
    <lineage>
        <taxon>Bacteria</taxon>
        <taxon>Candidatus Wildermuthiibacteriota</taxon>
    </lineage>
</organism>
<dbReference type="Proteomes" id="UP000178065">
    <property type="component" value="Unassembled WGS sequence"/>
</dbReference>
<feature type="coiled-coil region" evidence="1">
    <location>
        <begin position="84"/>
        <end position="111"/>
    </location>
</feature>
<dbReference type="Pfam" id="PF00685">
    <property type="entry name" value="Sulfotransfer_1"/>
    <property type="match status" value="1"/>
</dbReference>
<dbReference type="GO" id="GO:0008146">
    <property type="term" value="F:sulfotransferase activity"/>
    <property type="evidence" value="ECO:0007669"/>
    <property type="project" value="InterPro"/>
</dbReference>
<dbReference type="InterPro" id="IPR000863">
    <property type="entry name" value="Sulfotransferase_dom"/>
</dbReference>
<reference evidence="3 4" key="1">
    <citation type="journal article" date="2016" name="Nat. Commun.">
        <title>Thousands of microbial genomes shed light on interconnected biogeochemical processes in an aquifer system.</title>
        <authorList>
            <person name="Anantharaman K."/>
            <person name="Brown C.T."/>
            <person name="Hug L.A."/>
            <person name="Sharon I."/>
            <person name="Castelle C.J."/>
            <person name="Probst A.J."/>
            <person name="Thomas B.C."/>
            <person name="Singh A."/>
            <person name="Wilkins M.J."/>
            <person name="Karaoz U."/>
            <person name="Brodie E.L."/>
            <person name="Williams K.H."/>
            <person name="Hubbard S.S."/>
            <person name="Banfield J.F."/>
        </authorList>
    </citation>
    <scope>NUCLEOTIDE SEQUENCE [LARGE SCALE GENOMIC DNA]</scope>
</reference>
<sequence length="250" mass="29274">MRGKSKRLQNYSKTKKTVIVLGNAKSGTSLVAGILRLLGVDIGKKFVEADEFNPKGYFEDYDFVNLTDAIFKAAGSNYWDFPSYEGLLTQKDNFEQQIQQLIRRKQKNKRIWGWKDPWTNILIELFLPYLTNPYFVVIFRNPLAVAKSAVKFTRGKRNEFWVKHPITFFHGLQIANFYDRIILEFFGKYPTLPHFFISFEDIIDNPTRETIKMAKFLGLTLTKQQMNKILGFVTPRSKMAEERRGFKDRS</sequence>
<dbReference type="SUPFAM" id="SSF52540">
    <property type="entry name" value="P-loop containing nucleoside triphosphate hydrolases"/>
    <property type="match status" value="1"/>
</dbReference>